<dbReference type="RefSeq" id="WP_085223133.1">
    <property type="nucleotide sequence ID" value="NZ_AP022576.1"/>
</dbReference>
<evidence type="ECO:0000256" key="1">
    <source>
        <dbReference type="SAM" id="Phobius"/>
    </source>
</evidence>
<feature type="transmembrane region" description="Helical" evidence="1">
    <location>
        <begin position="106"/>
        <end position="126"/>
    </location>
</feature>
<gene>
    <name evidence="2" type="ORF">AWC05_25850</name>
</gene>
<keyword evidence="1" id="KW-0472">Membrane</keyword>
<evidence type="ECO:0008006" key="4">
    <source>
        <dbReference type="Google" id="ProtNLM"/>
    </source>
</evidence>
<feature type="transmembrane region" description="Helical" evidence="1">
    <location>
        <begin position="51"/>
        <end position="74"/>
    </location>
</feature>
<dbReference type="InterPro" id="IPR007136">
    <property type="entry name" value="DUF347"/>
</dbReference>
<feature type="transmembrane region" description="Helical" evidence="1">
    <location>
        <begin position="280"/>
        <end position="298"/>
    </location>
</feature>
<feature type="transmembrane region" description="Helical" evidence="1">
    <location>
        <begin position="25"/>
        <end position="44"/>
    </location>
</feature>
<keyword evidence="1" id="KW-1133">Transmembrane helix</keyword>
<keyword evidence="3" id="KW-1185">Reference proteome</keyword>
<dbReference type="Pfam" id="PF03988">
    <property type="entry name" value="DUF347"/>
    <property type="match status" value="4"/>
</dbReference>
<feature type="transmembrane region" description="Helical" evidence="1">
    <location>
        <begin position="80"/>
        <end position="99"/>
    </location>
</feature>
<proteinExistence type="predicted"/>
<dbReference type="STRING" id="292462.AWC05_25850"/>
<comment type="caution">
    <text evidence="2">The sequence shown here is derived from an EMBL/GenBank/DDBJ whole genome shotgun (WGS) entry which is preliminary data.</text>
</comment>
<evidence type="ECO:0000313" key="3">
    <source>
        <dbReference type="Proteomes" id="UP000193010"/>
    </source>
</evidence>
<feature type="transmembrane region" description="Helical" evidence="1">
    <location>
        <begin position="227"/>
        <end position="252"/>
    </location>
</feature>
<sequence length="421" mass="45106">MSKTIRSIALGNPRVMLSKVPEVTVWFWIIKILCTTVGESFADWISTTVGLGLNVTALIFTVALGVVLGFQLVLDRYMPIVYWLAVVVLSITGTLYTDLLTDKLHVPLAVSTAVFATTLAVVFGVWYMREHTLSIHSIVTTPRELFYWLAVLVTFALGTAAGDWTLQLTGWGPGTSVLLPAALIASIAIGWRAGANPVLSFWLAYILTRPLGANLGDWLASSPANHGLGWGTAITSAIFLAAILATVGYLMVSRGDLIDDENPTRATTVTTTPVRERLMLGYYTAAAVATGALLLWSGHGHSGATETDEELDSATTSTITAPAQAGQPASAFPPVEVATFRTITQDTLSKVHAGDQPGAKARIKDLETAWDDDESKLKPMNQIAWHTLDKQIDGVLTAVRAPVPNPATEKQQLTALLTALQ</sequence>
<name>A0A1X1U485_MYCFL</name>
<keyword evidence="1" id="KW-0812">Transmembrane</keyword>
<accession>A0A1X1U485</accession>
<dbReference type="AlphaFoldDB" id="A0A1X1U485"/>
<protein>
    <recommendedName>
        <fullName evidence="4">Membrane-anchored protein</fullName>
    </recommendedName>
</protein>
<feature type="transmembrane region" description="Helical" evidence="1">
    <location>
        <begin position="146"/>
        <end position="166"/>
    </location>
</feature>
<dbReference type="EMBL" id="LQOV01000017">
    <property type="protein sequence ID" value="ORV51616.1"/>
    <property type="molecule type" value="Genomic_DNA"/>
</dbReference>
<dbReference type="Proteomes" id="UP000193010">
    <property type="component" value="Unassembled WGS sequence"/>
</dbReference>
<organism evidence="2 3">
    <name type="scientific">Mycobacterium florentinum</name>
    <dbReference type="NCBI Taxonomy" id="292462"/>
    <lineage>
        <taxon>Bacteria</taxon>
        <taxon>Bacillati</taxon>
        <taxon>Actinomycetota</taxon>
        <taxon>Actinomycetes</taxon>
        <taxon>Mycobacteriales</taxon>
        <taxon>Mycobacteriaceae</taxon>
        <taxon>Mycobacterium</taxon>
        <taxon>Mycobacterium simiae complex</taxon>
    </lineage>
</organism>
<feature type="transmembrane region" description="Helical" evidence="1">
    <location>
        <begin position="178"/>
        <end position="207"/>
    </location>
</feature>
<reference evidence="2 3" key="1">
    <citation type="submission" date="2016-01" db="EMBL/GenBank/DDBJ databases">
        <title>The new phylogeny of the genus Mycobacterium.</title>
        <authorList>
            <person name="Tarcisio F."/>
            <person name="Conor M."/>
            <person name="Antonella G."/>
            <person name="Elisabetta G."/>
            <person name="Giulia F.S."/>
            <person name="Sara T."/>
            <person name="Anna F."/>
            <person name="Clotilde B."/>
            <person name="Roberto B."/>
            <person name="Veronica D.S."/>
            <person name="Fabio R."/>
            <person name="Monica P."/>
            <person name="Olivier J."/>
            <person name="Enrico T."/>
            <person name="Nicola S."/>
        </authorList>
    </citation>
    <scope>NUCLEOTIDE SEQUENCE [LARGE SCALE GENOMIC DNA]</scope>
    <source>
        <strain evidence="2 3">DSM 44852</strain>
    </source>
</reference>
<evidence type="ECO:0000313" key="2">
    <source>
        <dbReference type="EMBL" id="ORV51616.1"/>
    </source>
</evidence>